<name>A0A1V9ETP3_9BACT</name>
<evidence type="ECO:0000313" key="1">
    <source>
        <dbReference type="EMBL" id="OQP49402.1"/>
    </source>
</evidence>
<comment type="caution">
    <text evidence="1">The sequence shown here is derived from an EMBL/GenBank/DDBJ whole genome shotgun (WGS) entry which is preliminary data.</text>
</comment>
<protein>
    <submittedName>
        <fullName evidence="1">Peroxiredoxin</fullName>
    </submittedName>
</protein>
<dbReference type="Pfam" id="PF02566">
    <property type="entry name" value="OsmC"/>
    <property type="match status" value="1"/>
</dbReference>
<dbReference type="Gene3D" id="3.30.300.20">
    <property type="match status" value="1"/>
</dbReference>
<keyword evidence="2" id="KW-1185">Reference proteome</keyword>
<dbReference type="SUPFAM" id="SSF82784">
    <property type="entry name" value="OsmC-like"/>
    <property type="match status" value="1"/>
</dbReference>
<dbReference type="InterPro" id="IPR015946">
    <property type="entry name" value="KH_dom-like_a/b"/>
</dbReference>
<dbReference type="PANTHER" id="PTHR42830:SF2">
    <property type="entry name" value="OSMC_OHR FAMILY PROTEIN"/>
    <property type="match status" value="1"/>
</dbReference>
<gene>
    <name evidence="1" type="ORF">A4R26_30755</name>
</gene>
<dbReference type="RefSeq" id="WP_081170154.1">
    <property type="nucleotide sequence ID" value="NZ_LWBP01000228.1"/>
</dbReference>
<dbReference type="Proteomes" id="UP000192276">
    <property type="component" value="Unassembled WGS sequence"/>
</dbReference>
<dbReference type="STRING" id="550983.A4R26_30755"/>
<sequence>MKAHHYKVNITWTGNRGKGTASYTSYDRDHVIATPGKPQIPGSSDPSFRGDPGRYNPEELLVASLSSCHMLWYLHLCAAAGVIVVEYVDDAAGTMEETADGGGHFTEVTLFPVITLASEEMIEKADVLHEKANKLCFIASSCNFPVHHKPIYKIAERSMLEEGKKV</sequence>
<organism evidence="1 2">
    <name type="scientific">Niastella populi</name>
    <dbReference type="NCBI Taxonomy" id="550983"/>
    <lineage>
        <taxon>Bacteria</taxon>
        <taxon>Pseudomonadati</taxon>
        <taxon>Bacteroidota</taxon>
        <taxon>Chitinophagia</taxon>
        <taxon>Chitinophagales</taxon>
        <taxon>Chitinophagaceae</taxon>
        <taxon>Niastella</taxon>
    </lineage>
</organism>
<dbReference type="OrthoDB" id="9795405at2"/>
<evidence type="ECO:0000313" key="2">
    <source>
        <dbReference type="Proteomes" id="UP000192276"/>
    </source>
</evidence>
<dbReference type="InterPro" id="IPR003718">
    <property type="entry name" value="OsmC/Ohr_fam"/>
</dbReference>
<proteinExistence type="predicted"/>
<dbReference type="PANTHER" id="PTHR42830">
    <property type="entry name" value="OSMOTICALLY INDUCIBLE FAMILY PROTEIN"/>
    <property type="match status" value="1"/>
</dbReference>
<dbReference type="EMBL" id="LWBP01000228">
    <property type="protein sequence ID" value="OQP49402.1"/>
    <property type="molecule type" value="Genomic_DNA"/>
</dbReference>
<dbReference type="InterPro" id="IPR036102">
    <property type="entry name" value="OsmC/Ohrsf"/>
</dbReference>
<accession>A0A1V9ETP3</accession>
<dbReference type="InterPro" id="IPR052707">
    <property type="entry name" value="OsmC_Ohr_Peroxiredoxin"/>
</dbReference>
<dbReference type="AlphaFoldDB" id="A0A1V9ETP3"/>
<reference evidence="2" key="1">
    <citation type="submission" date="2016-04" db="EMBL/GenBank/DDBJ databases">
        <authorList>
            <person name="Chen L."/>
            <person name="Zhuang W."/>
            <person name="Wang G."/>
        </authorList>
    </citation>
    <scope>NUCLEOTIDE SEQUENCE [LARGE SCALE GENOMIC DNA]</scope>
    <source>
        <strain evidence="2">208</strain>
    </source>
</reference>